<gene>
    <name evidence="1" type="ORF">G3A56_15955</name>
</gene>
<keyword evidence="2" id="KW-1185">Reference proteome</keyword>
<organism evidence="1 2">
    <name type="scientific">Rhizobium oryzihabitans</name>
    <dbReference type="NCBI Taxonomy" id="2267833"/>
    <lineage>
        <taxon>Bacteria</taxon>
        <taxon>Pseudomonadati</taxon>
        <taxon>Pseudomonadota</taxon>
        <taxon>Alphaproteobacteria</taxon>
        <taxon>Hyphomicrobiales</taxon>
        <taxon>Rhizobiaceae</taxon>
        <taxon>Rhizobium/Agrobacterium group</taxon>
        <taxon>Rhizobium</taxon>
    </lineage>
</organism>
<dbReference type="RefSeq" id="WP_164056532.1">
    <property type="nucleotide sequence ID" value="NZ_CP048632.1"/>
</dbReference>
<dbReference type="KEGG" id="roy:G3A56_15955"/>
<dbReference type="EMBL" id="CP048632">
    <property type="protein sequence ID" value="QIB39310.1"/>
    <property type="molecule type" value="Genomic_DNA"/>
</dbReference>
<reference evidence="1 2" key="1">
    <citation type="submission" date="2020-02" db="EMBL/GenBank/DDBJ databases">
        <title>Plant-Promoting Endophytic Bacterium Rhizobium oryzihabitans sp. nov., Isolated from the Root of Rice.</title>
        <authorList>
            <person name="zhao J."/>
            <person name="Zhang G."/>
        </authorList>
    </citation>
    <scope>NUCLEOTIDE SEQUENCE [LARGE SCALE GENOMIC DNA]</scope>
    <source>
        <strain evidence="1 2">M15</strain>
    </source>
</reference>
<evidence type="ECO:0000313" key="2">
    <source>
        <dbReference type="Proteomes" id="UP000464865"/>
    </source>
</evidence>
<protein>
    <submittedName>
        <fullName evidence="1">Uncharacterized protein</fullName>
    </submittedName>
</protein>
<name>A0A7L5BK98_9HYPH</name>
<dbReference type="Proteomes" id="UP000464865">
    <property type="component" value="Chromosome M15-11"/>
</dbReference>
<proteinExistence type="predicted"/>
<evidence type="ECO:0000313" key="1">
    <source>
        <dbReference type="EMBL" id="QIB39310.1"/>
    </source>
</evidence>
<dbReference type="AlphaFoldDB" id="A0A7L5BK98"/>
<sequence>MSNDMRPFSTYPEDRDKLLELAAKAANSDDVAATELADLVTAILTDEQAVLDAEMFDQMTEEFSQEVEQSWQTFKSAIPAAVVINDNQPGKTAIIEILADPPTIPVGTKLFTAPIKA</sequence>
<accession>A0A7L5BK98</accession>